<reference evidence="1 2" key="1">
    <citation type="submission" date="2012-10" db="EMBL/GenBank/DDBJ databases">
        <title>Genome sequencing and analysis of entomopathogenic fungi Beauveria bassiana D1-5.</title>
        <authorList>
            <person name="Li Q."/>
            <person name="Wang L."/>
            <person name="Zhang Z."/>
            <person name="Wang Q."/>
            <person name="Ren J."/>
            <person name="Wang M."/>
            <person name="Xu W."/>
            <person name="Wang J."/>
            <person name="Lu Y."/>
            <person name="Du Q."/>
            <person name="Sun Z."/>
        </authorList>
    </citation>
    <scope>NUCLEOTIDE SEQUENCE [LARGE SCALE GENOMIC DNA]</scope>
    <source>
        <strain evidence="1 2">D1-5</strain>
    </source>
</reference>
<dbReference type="EMBL" id="ANFO01000375">
    <property type="protein sequence ID" value="KGQ10010.1"/>
    <property type="molecule type" value="Genomic_DNA"/>
</dbReference>
<dbReference type="OrthoDB" id="5422579at2759"/>
<name>A0A0A2VV02_BEABA</name>
<accession>A0A0A2VV02</accession>
<dbReference type="eggNOG" id="ENOG502SJQV">
    <property type="taxonomic scope" value="Eukaryota"/>
</dbReference>
<dbReference type="HOGENOM" id="CLU_021598_2_0_1"/>
<evidence type="ECO:0000313" key="1">
    <source>
        <dbReference type="EMBL" id="KGQ10010.1"/>
    </source>
</evidence>
<protein>
    <recommendedName>
        <fullName evidence="3">F-box domain-containing protein</fullName>
    </recommendedName>
</protein>
<proteinExistence type="predicted"/>
<evidence type="ECO:0000313" key="2">
    <source>
        <dbReference type="Proteomes" id="UP000030106"/>
    </source>
</evidence>
<comment type="caution">
    <text evidence="1">The sequence shown here is derived from an EMBL/GenBank/DDBJ whole genome shotgun (WGS) entry which is preliminary data.</text>
</comment>
<dbReference type="STRING" id="1245745.A0A0A2VV02"/>
<organism evidence="1 2">
    <name type="scientific">Beauveria bassiana D1-5</name>
    <dbReference type="NCBI Taxonomy" id="1245745"/>
    <lineage>
        <taxon>Eukaryota</taxon>
        <taxon>Fungi</taxon>
        <taxon>Dikarya</taxon>
        <taxon>Ascomycota</taxon>
        <taxon>Pezizomycotina</taxon>
        <taxon>Sordariomycetes</taxon>
        <taxon>Hypocreomycetidae</taxon>
        <taxon>Hypocreales</taxon>
        <taxon>Cordycipitaceae</taxon>
        <taxon>Beauveria</taxon>
    </lineage>
</organism>
<sequence length="569" mass="65257">MDSEPTATADEPVSLTRVPTEILASICSYLPNKDIKALRLAGPSICHAVTPRFTRVFLSPNPRNLEVFRAIASHPTFRLGVREIVYDDARLEDPQQQIDRQNIITTFNRNPHYIMDITTIMTREHLREGLPEGKSPLGSEEAMMCGWFWDRRRNNVWDLHGRNANDTGNVERQIERQKQKAAQAPLVETFHYYMDLFSEQVRAMHANDDLHALEEGIEAFPALERITVTPATHGYLYTPLYYTPMIRSFPYGFNYAIPRGWPMIDDPLLHPSVPFRIVPGQIDNACAEKANWRGLILVIKTLAERIRKGQRVVPELVFDVHSLHTGVSPYILTQVCEEYQNLALILQQTTFRRLDLPVLIDRSSSDILGMLRNGELKSLLAQARHLEHFRLRGNGPTRSFRSQAQTKPFFPLQSLLPVDAWPHLRHFGLSQFVVRVSDLVAALGALPPTLRTVELSFLEFDDATERRANHAMLLEKMKTNLDWAGREPAARPQVTLGMAKVKNNVVGRGLWFSKEIGEFLYDGKENPFGWHRDVLLPGVGWLVDEYDEDFTRPYVGYKDYRALWYCEKT</sequence>
<gene>
    <name evidence="1" type="ORF">BBAD15_g4653</name>
</gene>
<dbReference type="Proteomes" id="UP000030106">
    <property type="component" value="Unassembled WGS sequence"/>
</dbReference>
<evidence type="ECO:0008006" key="3">
    <source>
        <dbReference type="Google" id="ProtNLM"/>
    </source>
</evidence>
<dbReference type="AlphaFoldDB" id="A0A0A2VV02"/>